<keyword evidence="7 9" id="KW-0234">DNA repair</keyword>
<evidence type="ECO:0000256" key="3">
    <source>
        <dbReference type="ARBA" id="ARBA00021315"/>
    </source>
</evidence>
<evidence type="ECO:0000256" key="8">
    <source>
        <dbReference type="ARBA" id="ARBA00033408"/>
    </source>
</evidence>
<keyword evidence="4" id="KW-0547">Nucleotide-binding</keyword>
<evidence type="ECO:0000313" key="12">
    <source>
        <dbReference type="EMBL" id="HIV25016.1"/>
    </source>
</evidence>
<sequence length="561" mass="62791">MLTNLHVKNLALIEEADVEFGPGLNILTGETGAGKSILMGAVNLALGKKASRDLIREGADYCLVELIFQVENPGIREALGKQGIETEEGQLIVSRKITGSRSLGRINGESCTAAQIRAAASLLLDIHGQHEHQSLLYRERQLEILDAYGRERLRPCLEETALQYDRYRKLKKELDGCRMDEAARARETALLEFEIQEIEEAALIPGEEEELEKSYRRMSNSRKIAEALGAVHQLTGNDGGAGDLTGRALRELSGVSAYDEALAGLEAGLTDIDNLLGDFNREAAAYLSSFTFSEEEFYQTEKRLDQLNHLKTKYGNSIEKILEYQSTQRERLEKLQHLEERREKLEEELRAAEKSLDAVTHKVSDLRAGYCQELTEKITEALTDLNFLEVTFRIQLTRRQDYGRNGRDEVEFMISTNPGEEPKPLSRVVSGGELSRIMLAIKTILADRDSTETLIFDEIDTGISGRTAQRVSEKMAEIGRNHQVICITHLAQIAAMADTHFEISKKVENQETVTKIRKLNRNESVTELARILGGAEITKAVLESAGEMKDLADQQKTSRLK</sequence>
<dbReference type="Proteomes" id="UP000824169">
    <property type="component" value="Unassembled WGS sequence"/>
</dbReference>
<dbReference type="InterPro" id="IPR027417">
    <property type="entry name" value="P-loop_NTPase"/>
</dbReference>
<dbReference type="GO" id="GO:0009432">
    <property type="term" value="P:SOS response"/>
    <property type="evidence" value="ECO:0007669"/>
    <property type="project" value="TreeGrafter"/>
</dbReference>
<dbReference type="PANTHER" id="PTHR11059:SF0">
    <property type="entry name" value="DNA REPAIR PROTEIN RECN"/>
    <property type="match status" value="1"/>
</dbReference>
<comment type="similarity">
    <text evidence="2 9">Belongs to the RecN family.</text>
</comment>
<dbReference type="Gene3D" id="3.40.50.300">
    <property type="entry name" value="P-loop containing nucleotide triphosphate hydrolases"/>
    <property type="match status" value="2"/>
</dbReference>
<evidence type="ECO:0000259" key="11">
    <source>
        <dbReference type="Pfam" id="PF02463"/>
    </source>
</evidence>
<dbReference type="CDD" id="cd03241">
    <property type="entry name" value="ABC_RecN"/>
    <property type="match status" value="2"/>
</dbReference>
<dbReference type="PIRSF" id="PIRSF003128">
    <property type="entry name" value="RecN"/>
    <property type="match status" value="1"/>
</dbReference>
<dbReference type="Pfam" id="PF02463">
    <property type="entry name" value="SMC_N"/>
    <property type="match status" value="1"/>
</dbReference>
<dbReference type="AlphaFoldDB" id="A0A9D1T9Y3"/>
<keyword evidence="5 9" id="KW-0227">DNA damage</keyword>
<dbReference type="InterPro" id="IPR003395">
    <property type="entry name" value="RecF/RecN/SMC_N"/>
</dbReference>
<keyword evidence="6" id="KW-0067">ATP-binding</keyword>
<proteinExistence type="inferred from homology"/>
<dbReference type="FunFam" id="3.40.50.300:FF:000356">
    <property type="entry name" value="DNA repair protein RecN"/>
    <property type="match status" value="1"/>
</dbReference>
<evidence type="ECO:0000313" key="13">
    <source>
        <dbReference type="Proteomes" id="UP000824169"/>
    </source>
</evidence>
<dbReference type="GO" id="GO:0043590">
    <property type="term" value="C:bacterial nucleoid"/>
    <property type="evidence" value="ECO:0007669"/>
    <property type="project" value="TreeGrafter"/>
</dbReference>
<name>A0A9D1T9Y3_9FIRM</name>
<organism evidence="12 13">
    <name type="scientific">Candidatus Scatomonas pullistercoris</name>
    <dbReference type="NCBI Taxonomy" id="2840920"/>
    <lineage>
        <taxon>Bacteria</taxon>
        <taxon>Bacillati</taxon>
        <taxon>Bacillota</taxon>
        <taxon>Clostridia</taxon>
        <taxon>Lachnospirales</taxon>
        <taxon>Lachnospiraceae</taxon>
        <taxon>Lachnospiraceae incertae sedis</taxon>
        <taxon>Candidatus Scatomonas</taxon>
    </lineage>
</organism>
<dbReference type="SUPFAM" id="SSF52540">
    <property type="entry name" value="P-loop containing nucleoside triphosphate hydrolases"/>
    <property type="match status" value="1"/>
</dbReference>
<feature type="coiled-coil region" evidence="10">
    <location>
        <begin position="328"/>
        <end position="391"/>
    </location>
</feature>
<keyword evidence="10" id="KW-0175">Coiled coil</keyword>
<dbReference type="PANTHER" id="PTHR11059">
    <property type="entry name" value="DNA REPAIR PROTEIN RECN"/>
    <property type="match status" value="1"/>
</dbReference>
<dbReference type="InterPro" id="IPR004604">
    <property type="entry name" value="DNA_recomb/repair_RecN"/>
</dbReference>
<dbReference type="NCBIfam" id="TIGR00634">
    <property type="entry name" value="recN"/>
    <property type="match status" value="1"/>
</dbReference>
<feature type="domain" description="RecF/RecN/SMC N-terminal" evidence="11">
    <location>
        <begin position="2"/>
        <end position="506"/>
    </location>
</feature>
<evidence type="ECO:0000256" key="2">
    <source>
        <dbReference type="ARBA" id="ARBA00009441"/>
    </source>
</evidence>
<evidence type="ECO:0000256" key="4">
    <source>
        <dbReference type="ARBA" id="ARBA00022741"/>
    </source>
</evidence>
<dbReference type="GO" id="GO:0006281">
    <property type="term" value="P:DNA repair"/>
    <property type="evidence" value="ECO:0007669"/>
    <property type="project" value="UniProtKB-KW"/>
</dbReference>
<protein>
    <recommendedName>
        <fullName evidence="3 9">DNA repair protein RecN</fullName>
    </recommendedName>
    <alternativeName>
        <fullName evidence="8 9">Recombination protein N</fullName>
    </alternativeName>
</protein>
<dbReference type="GO" id="GO:0005524">
    <property type="term" value="F:ATP binding"/>
    <property type="evidence" value="ECO:0007669"/>
    <property type="project" value="UniProtKB-KW"/>
</dbReference>
<evidence type="ECO:0000256" key="10">
    <source>
        <dbReference type="SAM" id="Coils"/>
    </source>
</evidence>
<evidence type="ECO:0000256" key="1">
    <source>
        <dbReference type="ARBA" id="ARBA00003618"/>
    </source>
</evidence>
<evidence type="ECO:0000256" key="7">
    <source>
        <dbReference type="ARBA" id="ARBA00023204"/>
    </source>
</evidence>
<evidence type="ECO:0000256" key="9">
    <source>
        <dbReference type="PIRNR" id="PIRNR003128"/>
    </source>
</evidence>
<reference evidence="12" key="2">
    <citation type="journal article" date="2021" name="PeerJ">
        <title>Extensive microbial diversity within the chicken gut microbiome revealed by metagenomics and culture.</title>
        <authorList>
            <person name="Gilroy R."/>
            <person name="Ravi A."/>
            <person name="Getino M."/>
            <person name="Pursley I."/>
            <person name="Horton D.L."/>
            <person name="Alikhan N.F."/>
            <person name="Baker D."/>
            <person name="Gharbi K."/>
            <person name="Hall N."/>
            <person name="Watson M."/>
            <person name="Adriaenssens E.M."/>
            <person name="Foster-Nyarko E."/>
            <person name="Jarju S."/>
            <person name="Secka A."/>
            <person name="Antonio M."/>
            <person name="Oren A."/>
            <person name="Chaudhuri R.R."/>
            <person name="La Ragione R."/>
            <person name="Hildebrand F."/>
            <person name="Pallen M.J."/>
        </authorList>
    </citation>
    <scope>NUCLEOTIDE SEQUENCE</scope>
    <source>
        <strain evidence="12">CHK188-20938</strain>
    </source>
</reference>
<gene>
    <name evidence="12" type="primary">recN</name>
    <name evidence="12" type="ORF">IAB71_04385</name>
</gene>
<accession>A0A9D1T9Y3</accession>
<comment type="function">
    <text evidence="1 9">May be involved in recombinational repair of damaged DNA.</text>
</comment>
<reference evidence="12" key="1">
    <citation type="submission" date="2020-10" db="EMBL/GenBank/DDBJ databases">
        <authorList>
            <person name="Gilroy R."/>
        </authorList>
    </citation>
    <scope>NUCLEOTIDE SEQUENCE</scope>
    <source>
        <strain evidence="12">CHK188-20938</strain>
    </source>
</reference>
<dbReference type="EMBL" id="DVOO01000011">
    <property type="protein sequence ID" value="HIV25016.1"/>
    <property type="molecule type" value="Genomic_DNA"/>
</dbReference>
<dbReference type="GO" id="GO:0006310">
    <property type="term" value="P:DNA recombination"/>
    <property type="evidence" value="ECO:0007669"/>
    <property type="project" value="InterPro"/>
</dbReference>
<comment type="caution">
    <text evidence="12">The sequence shown here is derived from an EMBL/GenBank/DDBJ whole genome shotgun (WGS) entry which is preliminary data.</text>
</comment>
<evidence type="ECO:0000256" key="5">
    <source>
        <dbReference type="ARBA" id="ARBA00022763"/>
    </source>
</evidence>
<evidence type="ECO:0000256" key="6">
    <source>
        <dbReference type="ARBA" id="ARBA00022840"/>
    </source>
</evidence>